<gene>
    <name evidence="4" type="ORF">CNMCM5623_006265</name>
    <name evidence="5" type="ORF">CNMCM7691_005745</name>
</gene>
<dbReference type="Proteomes" id="UP000641853">
    <property type="component" value="Unassembled WGS sequence"/>
</dbReference>
<dbReference type="Proteomes" id="UP000654922">
    <property type="component" value="Unassembled WGS sequence"/>
</dbReference>
<evidence type="ECO:0000313" key="5">
    <source>
        <dbReference type="EMBL" id="KAF7177492.1"/>
    </source>
</evidence>
<evidence type="ECO:0000313" key="4">
    <source>
        <dbReference type="EMBL" id="KAF7174007.1"/>
    </source>
</evidence>
<dbReference type="OrthoDB" id="5973539at2759"/>
<dbReference type="GO" id="GO:0006646">
    <property type="term" value="P:phosphatidylethanolamine biosynthetic process"/>
    <property type="evidence" value="ECO:0007669"/>
    <property type="project" value="TreeGrafter"/>
</dbReference>
<proteinExistence type="predicted"/>
<dbReference type="InterPro" id="IPR022237">
    <property type="entry name" value="PsiD-like"/>
</dbReference>
<dbReference type="Pfam" id="PF12588">
    <property type="entry name" value="PSDC"/>
    <property type="match status" value="1"/>
</dbReference>
<dbReference type="EMBL" id="JACBAG010001897">
    <property type="protein sequence ID" value="KAF7177492.1"/>
    <property type="molecule type" value="Genomic_DNA"/>
</dbReference>
<keyword evidence="2" id="KW-0456">Lyase</keyword>
<reference evidence="5" key="1">
    <citation type="submission" date="2020-06" db="EMBL/GenBank/DDBJ databases">
        <title>Draft genome sequences of strains closely related to Aspergillus parafelis and Aspergillus hiratsukae.</title>
        <authorList>
            <person name="Dos Santos R.A.C."/>
            <person name="Rivero-Menendez O."/>
            <person name="Steenwyk J.L."/>
            <person name="Mead M.E."/>
            <person name="Goldman G.H."/>
            <person name="Alastruey-Izquierdo A."/>
            <person name="Rokas A."/>
        </authorList>
    </citation>
    <scope>NUCLEOTIDE SEQUENCE</scope>
    <source>
        <strain evidence="4">CNM-CM5623</strain>
        <strain evidence="5">CNM-CM7691</strain>
    </source>
</reference>
<keyword evidence="1" id="KW-0210">Decarboxylase</keyword>
<dbReference type="PANTHER" id="PTHR10067">
    <property type="entry name" value="PHOSPHATIDYLSERINE DECARBOXYLASE"/>
    <property type="match status" value="1"/>
</dbReference>
<evidence type="ECO:0000259" key="3">
    <source>
        <dbReference type="Pfam" id="PF12588"/>
    </source>
</evidence>
<name>A0A8H6V4D6_9EURO</name>
<evidence type="ECO:0000313" key="6">
    <source>
        <dbReference type="Proteomes" id="UP000641853"/>
    </source>
</evidence>
<protein>
    <recommendedName>
        <fullName evidence="3">L-tryptophan decarboxylase PsiD-like domain-containing protein</fullName>
    </recommendedName>
</protein>
<dbReference type="Pfam" id="PF02666">
    <property type="entry name" value="PS_Dcarbxylase"/>
    <property type="match status" value="1"/>
</dbReference>
<keyword evidence="6" id="KW-1185">Reference proteome</keyword>
<dbReference type="AlphaFoldDB" id="A0A8H6V4D6"/>
<dbReference type="InterPro" id="IPR003817">
    <property type="entry name" value="PS_Dcarbxylase"/>
</dbReference>
<organism evidence="5 6">
    <name type="scientific">Aspergillus felis</name>
    <dbReference type="NCBI Taxonomy" id="1287682"/>
    <lineage>
        <taxon>Eukaryota</taxon>
        <taxon>Fungi</taxon>
        <taxon>Dikarya</taxon>
        <taxon>Ascomycota</taxon>
        <taxon>Pezizomycotina</taxon>
        <taxon>Eurotiomycetes</taxon>
        <taxon>Eurotiomycetidae</taxon>
        <taxon>Eurotiales</taxon>
        <taxon>Aspergillaceae</taxon>
        <taxon>Aspergillus</taxon>
        <taxon>Aspergillus subgen. Fumigati</taxon>
    </lineage>
</organism>
<comment type="caution">
    <text evidence="5">The sequence shown here is derived from an EMBL/GenBank/DDBJ whole genome shotgun (WGS) entry which is preliminary data.</text>
</comment>
<dbReference type="GO" id="GO:0004609">
    <property type="term" value="F:phosphatidylserine decarboxylase activity"/>
    <property type="evidence" value="ECO:0007669"/>
    <property type="project" value="InterPro"/>
</dbReference>
<evidence type="ECO:0000256" key="1">
    <source>
        <dbReference type="ARBA" id="ARBA00022793"/>
    </source>
</evidence>
<evidence type="ECO:0000256" key="2">
    <source>
        <dbReference type="ARBA" id="ARBA00023239"/>
    </source>
</evidence>
<dbReference type="PANTHER" id="PTHR10067:SF9">
    <property type="entry name" value="PHOSPHATIDYLSERINE DECARBOXYLASE FAMILY PROTEIN (AFU_ORTHOLOGUE AFUA_7G01730)"/>
    <property type="match status" value="1"/>
</dbReference>
<feature type="domain" description="L-tryptophan decarboxylase PsiD-like" evidence="3">
    <location>
        <begin position="135"/>
        <end position="269"/>
    </location>
</feature>
<dbReference type="GO" id="GO:0005739">
    <property type="term" value="C:mitochondrion"/>
    <property type="evidence" value="ECO:0007669"/>
    <property type="project" value="TreeGrafter"/>
</dbReference>
<accession>A0A8H6V4D6</accession>
<sequence>MMSTVEKFGRIIDRPRADATVDPPIAGGSLRFIYENGISPLNQQGHRESTRLARLQLPTLFIKCPEGSNKGVHVFTVLVLSPLLFNSFYSIMATSAVQVPLRDPWASTDFGAIHRWRTNVIKKAAVRPVSELDKSVQNLLDLLNKKELGLGELANNMLNEVPQTPTYDFDPSGQFGRISDYQHMVQCINGILYTAPAWEHDAYKAGLIGVPFNALFNWPLATESGYKFFKNPKVNTCLRDILKAHGDYLRDPTRDSKEVLPSWFTEEPLKLMTEKASPYWPNGTKKSFEDIYVCNPNDKYWGFPTWDDFFVRKFRQDVRPVDHPDKNHDPDEPSKAVLVNACESVVYRCEENVQKKARFWLKGQPYSLADMLDFDETVDKFVGGTVYQAWLAAECYHRWHSPVSGTVRKTKMVQGTYFSALREYGFPEVPGDRNIPDPSGPNLSQRYITAVGTRAIIFVEADNPTIGLMCFIAVGMDEISSCDIAVHEGQKVMKGDELGTFHLGGSTHCLVFRPEVRLDWTRDAQPPYSDVQFDQHTIIPVNSWLAYARPA</sequence>
<dbReference type="EMBL" id="JACBAE010001027">
    <property type="protein sequence ID" value="KAF7174007.1"/>
    <property type="molecule type" value="Genomic_DNA"/>
</dbReference>